<evidence type="ECO:0000313" key="3">
    <source>
        <dbReference type="RefSeq" id="XP_033533686.1"/>
    </source>
</evidence>
<dbReference type="AlphaFoldDB" id="A0A6G1G1R7"/>
<reference evidence="3" key="2">
    <citation type="submission" date="2020-04" db="EMBL/GenBank/DDBJ databases">
        <authorList>
            <consortium name="NCBI Genome Project"/>
        </authorList>
    </citation>
    <scope>NUCLEOTIDE SEQUENCE</scope>
    <source>
        <strain evidence="3">CBS 781.70</strain>
    </source>
</reference>
<reference evidence="3" key="3">
    <citation type="submission" date="2025-04" db="UniProtKB">
        <authorList>
            <consortium name="RefSeq"/>
        </authorList>
    </citation>
    <scope>IDENTIFICATION</scope>
    <source>
        <strain evidence="3">CBS 781.70</strain>
    </source>
</reference>
<dbReference type="RefSeq" id="XP_033533686.1">
    <property type="nucleotide sequence ID" value="XM_033677507.1"/>
</dbReference>
<name>A0A6G1G1R7_9PEZI</name>
<keyword evidence="2" id="KW-1185">Reference proteome</keyword>
<dbReference type="Proteomes" id="UP000504638">
    <property type="component" value="Unplaced"/>
</dbReference>
<dbReference type="EMBL" id="ML975159">
    <property type="protein sequence ID" value="KAF1812055.1"/>
    <property type="molecule type" value="Genomic_DNA"/>
</dbReference>
<proteinExistence type="predicted"/>
<gene>
    <name evidence="1 3" type="ORF">P152DRAFT_43495</name>
</gene>
<protein>
    <submittedName>
        <fullName evidence="1 3">Uncharacterized protein</fullName>
    </submittedName>
</protein>
<sequence>MDEMLCNSSRLIILDYYYSNETKILNERRNETDDGINLFICFSSRHVCNHIDSNIYKSVMPRVCCAPDSKTAKSPNIFMLVSSPLLNRTTVKRFASIRRVRIGTILSHDHKSTGASTVLR</sequence>
<dbReference type="GeneID" id="54418077"/>
<reference evidence="1 3" key="1">
    <citation type="submission" date="2020-01" db="EMBL/GenBank/DDBJ databases">
        <authorList>
            <consortium name="DOE Joint Genome Institute"/>
            <person name="Haridas S."/>
            <person name="Albert R."/>
            <person name="Binder M."/>
            <person name="Bloem J."/>
            <person name="Labutti K."/>
            <person name="Salamov A."/>
            <person name="Andreopoulos B."/>
            <person name="Baker S.E."/>
            <person name="Barry K."/>
            <person name="Bills G."/>
            <person name="Bluhm B.H."/>
            <person name="Cannon C."/>
            <person name="Castanera R."/>
            <person name="Culley D.E."/>
            <person name="Daum C."/>
            <person name="Ezra D."/>
            <person name="Gonzalez J.B."/>
            <person name="Henrissat B."/>
            <person name="Kuo A."/>
            <person name="Liang C."/>
            <person name="Lipzen A."/>
            <person name="Lutzoni F."/>
            <person name="Magnuson J."/>
            <person name="Mondo S."/>
            <person name="Nolan M."/>
            <person name="Ohm R."/>
            <person name="Pangilinan J."/>
            <person name="Park H.-J."/>
            <person name="Ramirez L."/>
            <person name="Alfaro M."/>
            <person name="Sun H."/>
            <person name="Tritt A."/>
            <person name="Yoshinaga Y."/>
            <person name="Zwiers L.-H."/>
            <person name="Turgeon B.G."/>
            <person name="Goodwin S.B."/>
            <person name="Spatafora J.W."/>
            <person name="Crous P.W."/>
            <person name="Grigoriev I.V."/>
        </authorList>
    </citation>
    <scope>NUCLEOTIDE SEQUENCE</scope>
    <source>
        <strain evidence="1 3">CBS 781.70</strain>
    </source>
</reference>
<evidence type="ECO:0000313" key="2">
    <source>
        <dbReference type="Proteomes" id="UP000504638"/>
    </source>
</evidence>
<organism evidence="1">
    <name type="scientific">Eremomyces bilateralis CBS 781.70</name>
    <dbReference type="NCBI Taxonomy" id="1392243"/>
    <lineage>
        <taxon>Eukaryota</taxon>
        <taxon>Fungi</taxon>
        <taxon>Dikarya</taxon>
        <taxon>Ascomycota</taxon>
        <taxon>Pezizomycotina</taxon>
        <taxon>Dothideomycetes</taxon>
        <taxon>Dothideomycetes incertae sedis</taxon>
        <taxon>Eremomycetales</taxon>
        <taxon>Eremomycetaceae</taxon>
        <taxon>Eremomyces</taxon>
    </lineage>
</organism>
<evidence type="ECO:0000313" key="1">
    <source>
        <dbReference type="EMBL" id="KAF1812055.1"/>
    </source>
</evidence>
<accession>A0A6G1G1R7</accession>